<evidence type="ECO:0000313" key="10">
    <source>
        <dbReference type="Proteomes" id="UP001529423"/>
    </source>
</evidence>
<dbReference type="Proteomes" id="UP001529423">
    <property type="component" value="Unassembled WGS sequence"/>
</dbReference>
<dbReference type="InterPro" id="IPR000620">
    <property type="entry name" value="EamA_dom"/>
</dbReference>
<reference evidence="9 10" key="2">
    <citation type="submission" date="2023-06" db="EMBL/GenBank/DDBJ databases">
        <title>Identification and characterization of horizontal gene transfer across gut microbiota members of farm animals based on homology search.</title>
        <authorList>
            <person name="Schwarzerova J."/>
            <person name="Nykrynova M."/>
            <person name="Jureckova K."/>
            <person name="Cejkova D."/>
            <person name="Rychlik I."/>
        </authorList>
    </citation>
    <scope>NUCLEOTIDE SEQUENCE [LARGE SCALE GENOMIC DNA]</scope>
    <source>
        <strain evidence="9 10">105_WCHN</strain>
    </source>
</reference>
<keyword evidence="4 7" id="KW-0812">Transmembrane</keyword>
<evidence type="ECO:0000256" key="4">
    <source>
        <dbReference type="ARBA" id="ARBA00022692"/>
    </source>
</evidence>
<evidence type="ECO:0000259" key="8">
    <source>
        <dbReference type="Pfam" id="PF00892"/>
    </source>
</evidence>
<reference evidence="10" key="1">
    <citation type="submission" date="2023-06" db="EMBL/GenBank/DDBJ databases">
        <title>Identification and characterization of horizontal gene transfer across gut microbiota members of farm animals based on homology search.</title>
        <authorList>
            <person name="Zeman M."/>
            <person name="Kubasova T."/>
            <person name="Jahodarova E."/>
            <person name="Nykrynova M."/>
            <person name="Rychlik I."/>
        </authorList>
    </citation>
    <scope>NUCLEOTIDE SEQUENCE [LARGE SCALE GENOMIC DNA]</scope>
    <source>
        <strain evidence="10">105_WCHN</strain>
    </source>
</reference>
<proteinExistence type="inferred from homology"/>
<evidence type="ECO:0000256" key="6">
    <source>
        <dbReference type="ARBA" id="ARBA00023136"/>
    </source>
</evidence>
<feature type="transmembrane region" description="Helical" evidence="7">
    <location>
        <begin position="156"/>
        <end position="175"/>
    </location>
</feature>
<evidence type="ECO:0000256" key="1">
    <source>
        <dbReference type="ARBA" id="ARBA00004651"/>
    </source>
</evidence>
<dbReference type="RefSeq" id="WP_289560425.1">
    <property type="nucleotide sequence ID" value="NZ_JAUDEO010000031.1"/>
</dbReference>
<organism evidence="9 10">
    <name type="scientific">Limosilactobacillus panis</name>
    <dbReference type="NCBI Taxonomy" id="47493"/>
    <lineage>
        <taxon>Bacteria</taxon>
        <taxon>Bacillati</taxon>
        <taxon>Bacillota</taxon>
        <taxon>Bacilli</taxon>
        <taxon>Lactobacillales</taxon>
        <taxon>Lactobacillaceae</taxon>
        <taxon>Limosilactobacillus</taxon>
    </lineage>
</organism>
<keyword evidence="3" id="KW-1003">Cell membrane</keyword>
<evidence type="ECO:0000256" key="7">
    <source>
        <dbReference type="SAM" id="Phobius"/>
    </source>
</evidence>
<feature type="transmembrane region" description="Helical" evidence="7">
    <location>
        <begin position="215"/>
        <end position="236"/>
    </location>
</feature>
<feature type="transmembrane region" description="Helical" evidence="7">
    <location>
        <begin position="132"/>
        <end position="150"/>
    </location>
</feature>
<evidence type="ECO:0000313" key="9">
    <source>
        <dbReference type="EMBL" id="MDM8334129.1"/>
    </source>
</evidence>
<evidence type="ECO:0000256" key="2">
    <source>
        <dbReference type="ARBA" id="ARBA00007362"/>
    </source>
</evidence>
<dbReference type="PANTHER" id="PTHR32322:SF18">
    <property type="entry name" value="S-ADENOSYLMETHIONINE_S-ADENOSYLHOMOCYSTEINE TRANSPORTER"/>
    <property type="match status" value="1"/>
</dbReference>
<sequence>MSKQAKGIILAASGAALWGISGAAAQYLFATTNTSNTWLVGLRLLGAGVLLTLWCLLKHPHQLRAMVTNRGNLKLLILFAILGMTNSQLSYFLAIKYSNAPTATVIQYLQPVFIIIWLAISTHRLPRRIDCFSIALALVGTFFLATGGQLNQLTLTPVALFWGIWCAAAAALYTLLPRPLLNRFDALPVCGLAMLISGVLLSPSLVMIPAPHLNLLAWGLVAYIVIGGTMFSYTLFLQSIRYISPAATGILSAFEPLVATILAVTLLGTQLTWAAVFGSVLILLTTVLQAIPFRKFAVFLHWPHLR</sequence>
<comment type="subcellular location">
    <subcellularLocation>
        <location evidence="1">Cell membrane</location>
        <topology evidence="1">Multi-pass membrane protein</topology>
    </subcellularLocation>
</comment>
<feature type="domain" description="EamA" evidence="8">
    <location>
        <begin position="159"/>
        <end position="288"/>
    </location>
</feature>
<comment type="caution">
    <text evidence="9">The sequence shown here is derived from an EMBL/GenBank/DDBJ whole genome shotgun (WGS) entry which is preliminary data.</text>
</comment>
<gene>
    <name evidence="9" type="ORF">QUW46_06040</name>
</gene>
<comment type="similarity">
    <text evidence="2">Belongs to the EamA transporter family.</text>
</comment>
<keyword evidence="6 7" id="KW-0472">Membrane</keyword>
<keyword evidence="10" id="KW-1185">Reference proteome</keyword>
<dbReference type="Pfam" id="PF00892">
    <property type="entry name" value="EamA"/>
    <property type="match status" value="2"/>
</dbReference>
<name>A0ABT7VN08_9LACO</name>
<dbReference type="InterPro" id="IPR050638">
    <property type="entry name" value="AA-Vitamin_Transporters"/>
</dbReference>
<reference evidence="9 10" key="3">
    <citation type="submission" date="2023-06" db="EMBL/GenBank/DDBJ databases">
        <authorList>
            <person name="Zeman M."/>
            <person name="Kubasova T."/>
            <person name="Jahodarova E."/>
            <person name="Nykrynova M."/>
            <person name="Rychlik I."/>
        </authorList>
    </citation>
    <scope>NUCLEOTIDE SEQUENCE [LARGE SCALE GENOMIC DNA]</scope>
    <source>
        <strain evidence="9 10">105_WCHN</strain>
    </source>
</reference>
<feature type="transmembrane region" description="Helical" evidence="7">
    <location>
        <begin position="187"/>
        <end position="209"/>
    </location>
</feature>
<feature type="transmembrane region" description="Helical" evidence="7">
    <location>
        <begin position="75"/>
        <end position="94"/>
    </location>
</feature>
<evidence type="ECO:0000256" key="3">
    <source>
        <dbReference type="ARBA" id="ARBA00022475"/>
    </source>
</evidence>
<feature type="transmembrane region" description="Helical" evidence="7">
    <location>
        <begin position="273"/>
        <end position="291"/>
    </location>
</feature>
<feature type="transmembrane region" description="Helical" evidence="7">
    <location>
        <begin position="35"/>
        <end position="54"/>
    </location>
</feature>
<evidence type="ECO:0000256" key="5">
    <source>
        <dbReference type="ARBA" id="ARBA00022989"/>
    </source>
</evidence>
<feature type="domain" description="EamA" evidence="8">
    <location>
        <begin position="6"/>
        <end position="145"/>
    </location>
</feature>
<protein>
    <submittedName>
        <fullName evidence="9">EamA family transporter</fullName>
    </submittedName>
</protein>
<dbReference type="PANTHER" id="PTHR32322">
    <property type="entry name" value="INNER MEMBRANE TRANSPORTER"/>
    <property type="match status" value="1"/>
</dbReference>
<dbReference type="EMBL" id="JAUDEO010000031">
    <property type="protein sequence ID" value="MDM8334129.1"/>
    <property type="molecule type" value="Genomic_DNA"/>
</dbReference>
<dbReference type="InterPro" id="IPR037185">
    <property type="entry name" value="EmrE-like"/>
</dbReference>
<feature type="transmembrane region" description="Helical" evidence="7">
    <location>
        <begin position="248"/>
        <end position="267"/>
    </location>
</feature>
<keyword evidence="5 7" id="KW-1133">Transmembrane helix</keyword>
<accession>A0ABT7VN08</accession>
<feature type="transmembrane region" description="Helical" evidence="7">
    <location>
        <begin position="100"/>
        <end position="120"/>
    </location>
</feature>
<dbReference type="SUPFAM" id="SSF103481">
    <property type="entry name" value="Multidrug resistance efflux transporter EmrE"/>
    <property type="match status" value="2"/>
</dbReference>